<dbReference type="Proteomes" id="UP000253769">
    <property type="component" value="Unassembled WGS sequence"/>
</dbReference>
<dbReference type="PANTHER" id="PTHR37483:SF1">
    <property type="entry name" value="UPF0125 PROTEIN RATB"/>
    <property type="match status" value="1"/>
</dbReference>
<dbReference type="OrthoDB" id="9796575at2"/>
<gene>
    <name evidence="3" type="ORF">DV711_15335</name>
</gene>
<evidence type="ECO:0000313" key="4">
    <source>
        <dbReference type="Proteomes" id="UP000253769"/>
    </source>
</evidence>
<dbReference type="InterPro" id="IPR016155">
    <property type="entry name" value="Mopterin_synth/thiamin_S_b"/>
</dbReference>
<name>A0A369WAE2_9GAMM</name>
<dbReference type="InterPro" id="IPR005346">
    <property type="entry name" value="RnfH"/>
</dbReference>
<comment type="similarity">
    <text evidence="1 2">Belongs to the UPF0125 (RnfH) family.</text>
</comment>
<dbReference type="InterPro" id="IPR037021">
    <property type="entry name" value="RnfH_sf"/>
</dbReference>
<dbReference type="Pfam" id="PF03658">
    <property type="entry name" value="Ub-RnfH"/>
    <property type="match status" value="1"/>
</dbReference>
<evidence type="ECO:0000256" key="1">
    <source>
        <dbReference type="ARBA" id="ARBA00010645"/>
    </source>
</evidence>
<organism evidence="3 4">
    <name type="scientific">Motiliproteus coralliicola</name>
    <dbReference type="NCBI Taxonomy" id="2283196"/>
    <lineage>
        <taxon>Bacteria</taxon>
        <taxon>Pseudomonadati</taxon>
        <taxon>Pseudomonadota</taxon>
        <taxon>Gammaproteobacteria</taxon>
        <taxon>Oceanospirillales</taxon>
        <taxon>Oceanospirillaceae</taxon>
        <taxon>Motiliproteus</taxon>
    </lineage>
</organism>
<accession>A0A369WAE2</accession>
<reference evidence="3 4" key="1">
    <citation type="submission" date="2018-07" db="EMBL/GenBank/DDBJ databases">
        <title>Motiliproteus coralliicola sp. nov., a bacterium isolated from Coral.</title>
        <authorList>
            <person name="Wang G."/>
        </authorList>
    </citation>
    <scope>NUCLEOTIDE SEQUENCE [LARGE SCALE GENOMIC DNA]</scope>
    <source>
        <strain evidence="3 4">C34</strain>
    </source>
</reference>
<keyword evidence="4" id="KW-1185">Reference proteome</keyword>
<sequence length="100" mass="11378">MINVEVAFALPEEQKIVALKVEDDCTIYDAVIRSRIVEYFPQIDPDSFPMGIFGKAVRDPKTELLKEGQRVEIYRPLIIDPKTARANRAAKMKAAKQDKD</sequence>
<dbReference type="NCBIfam" id="NF002490">
    <property type="entry name" value="PRK01777.1"/>
    <property type="match status" value="1"/>
</dbReference>
<dbReference type="SUPFAM" id="SSF54285">
    <property type="entry name" value="MoaD/ThiS"/>
    <property type="match status" value="1"/>
</dbReference>
<dbReference type="HAMAP" id="MF_00460">
    <property type="entry name" value="UPF0125_RnfH"/>
    <property type="match status" value="1"/>
</dbReference>
<dbReference type="EMBL" id="QQOH01000004">
    <property type="protein sequence ID" value="RDE18978.1"/>
    <property type="molecule type" value="Genomic_DNA"/>
</dbReference>
<comment type="caution">
    <text evidence="3">The sequence shown here is derived from an EMBL/GenBank/DDBJ whole genome shotgun (WGS) entry which is preliminary data.</text>
</comment>
<evidence type="ECO:0000313" key="3">
    <source>
        <dbReference type="EMBL" id="RDE18978.1"/>
    </source>
</evidence>
<dbReference type="AlphaFoldDB" id="A0A369WAE2"/>
<dbReference type="RefSeq" id="WP_114696596.1">
    <property type="nucleotide sequence ID" value="NZ_QQOH01000004.1"/>
</dbReference>
<protein>
    <recommendedName>
        <fullName evidence="2">UPF0125 protein DV711_15335</fullName>
    </recommendedName>
</protein>
<dbReference type="PANTHER" id="PTHR37483">
    <property type="entry name" value="UPF0125 PROTEIN RATB"/>
    <property type="match status" value="1"/>
</dbReference>
<dbReference type="Gene3D" id="3.10.20.280">
    <property type="entry name" value="RnfH-like"/>
    <property type="match status" value="1"/>
</dbReference>
<proteinExistence type="inferred from homology"/>
<evidence type="ECO:0000256" key="2">
    <source>
        <dbReference type="HAMAP-Rule" id="MF_00460"/>
    </source>
</evidence>